<evidence type="ECO:0000313" key="3">
    <source>
        <dbReference type="Proteomes" id="UP000198415"/>
    </source>
</evidence>
<feature type="domain" description="Peptidoglycan binding-like" evidence="1">
    <location>
        <begin position="94"/>
        <end position="130"/>
    </location>
</feature>
<dbReference type="InterPro" id="IPR036365">
    <property type="entry name" value="PGBD-like_sf"/>
</dbReference>
<dbReference type="InterPro" id="IPR036366">
    <property type="entry name" value="PGBDSf"/>
</dbReference>
<dbReference type="Proteomes" id="UP000198415">
    <property type="component" value="Unassembled WGS sequence"/>
</dbReference>
<name>A0A239GJD9_9ACTN</name>
<dbReference type="AlphaFoldDB" id="A0A239GJD9"/>
<dbReference type="SUPFAM" id="SSF47090">
    <property type="entry name" value="PGBD-like"/>
    <property type="match status" value="2"/>
</dbReference>
<feature type="domain" description="Peptidoglycan binding-like" evidence="1">
    <location>
        <begin position="20"/>
        <end position="71"/>
    </location>
</feature>
<proteinExistence type="predicted"/>
<evidence type="ECO:0000259" key="1">
    <source>
        <dbReference type="Pfam" id="PF01471"/>
    </source>
</evidence>
<keyword evidence="2" id="KW-0378">Hydrolase</keyword>
<keyword evidence="3" id="KW-1185">Reference proteome</keyword>
<protein>
    <submittedName>
        <fullName evidence="2">Peptidoglycan-binding (PGRP) domain of peptidoglycan hydrolases-containing protein</fullName>
    </submittedName>
</protein>
<sequence length="143" mass="14940">MAGTHILWPTTRQGSTQHPVPTLQYLLRAHGHTVTVDGVFGAQTGDAVRAYQRTRGIPDNGVVCAETWQALIVKVGPGAQGNAVRGVQHRSGVALDGVYGPATESVVRAFQSSAGLLADGVVGERTWQALISSSEAGELRLAA</sequence>
<dbReference type="EMBL" id="FZNR01000021">
    <property type="protein sequence ID" value="SNS68922.1"/>
    <property type="molecule type" value="Genomic_DNA"/>
</dbReference>
<evidence type="ECO:0000313" key="2">
    <source>
        <dbReference type="EMBL" id="SNS68922.1"/>
    </source>
</evidence>
<reference evidence="2 3" key="1">
    <citation type="submission" date="2017-06" db="EMBL/GenBank/DDBJ databases">
        <authorList>
            <person name="Kim H.J."/>
            <person name="Triplett B.A."/>
        </authorList>
    </citation>
    <scope>NUCLEOTIDE SEQUENCE [LARGE SCALE GENOMIC DNA]</scope>
    <source>
        <strain evidence="2 3">DSM 43151</strain>
    </source>
</reference>
<dbReference type="OrthoDB" id="5620138at2"/>
<dbReference type="Pfam" id="PF01471">
    <property type="entry name" value="PG_binding_1"/>
    <property type="match status" value="2"/>
</dbReference>
<dbReference type="Gene3D" id="1.10.101.10">
    <property type="entry name" value="PGBD-like superfamily/PGBD"/>
    <property type="match status" value="2"/>
</dbReference>
<dbReference type="InterPro" id="IPR002477">
    <property type="entry name" value="Peptidoglycan-bd-like"/>
</dbReference>
<gene>
    <name evidence="2" type="ORF">SAMN06264365_12149</name>
</gene>
<dbReference type="GO" id="GO:0016787">
    <property type="term" value="F:hydrolase activity"/>
    <property type="evidence" value="ECO:0007669"/>
    <property type="project" value="UniProtKB-KW"/>
</dbReference>
<organism evidence="2 3">
    <name type="scientific">Actinoplanes regularis</name>
    <dbReference type="NCBI Taxonomy" id="52697"/>
    <lineage>
        <taxon>Bacteria</taxon>
        <taxon>Bacillati</taxon>
        <taxon>Actinomycetota</taxon>
        <taxon>Actinomycetes</taxon>
        <taxon>Micromonosporales</taxon>
        <taxon>Micromonosporaceae</taxon>
        <taxon>Actinoplanes</taxon>
    </lineage>
</organism>
<accession>A0A239GJD9</accession>